<proteinExistence type="predicted"/>
<protein>
    <recommendedName>
        <fullName evidence="2">protein-glutamate methylesterase</fullName>
        <ecNumber evidence="2">3.1.1.61</ecNumber>
    </recommendedName>
</protein>
<evidence type="ECO:0000313" key="6">
    <source>
        <dbReference type="EMBL" id="AHG89779.1"/>
    </source>
</evidence>
<dbReference type="GO" id="GO:0008984">
    <property type="term" value="F:protein-glutamate methylesterase activity"/>
    <property type="evidence" value="ECO:0007669"/>
    <property type="project" value="UniProtKB-EC"/>
</dbReference>
<feature type="active site" evidence="4">
    <location>
        <position position="135"/>
    </location>
</feature>
<dbReference type="GO" id="GO:0005737">
    <property type="term" value="C:cytoplasm"/>
    <property type="evidence" value="ECO:0007669"/>
    <property type="project" value="InterPro"/>
</dbReference>
<evidence type="ECO:0000256" key="3">
    <source>
        <dbReference type="ARBA" id="ARBA00048267"/>
    </source>
</evidence>
<feature type="active site" evidence="4">
    <location>
        <position position="39"/>
    </location>
</feature>
<dbReference type="AlphaFoldDB" id="W0RFC3"/>
<name>W0RFC3_9BACT</name>
<dbReference type="InParanoid" id="W0RFC3"/>
<dbReference type="InterPro" id="IPR011247">
    <property type="entry name" value="Chemotax_prot-Glu_Me-esterase"/>
</dbReference>
<reference evidence="6 7" key="1">
    <citation type="journal article" date="2014" name="Genome Announc.">
        <title>Genome Sequence and Methylome of Soil Bacterium Gemmatirosa kalamazoonensis KBS708T, a Member of the Rarely Cultivated Gemmatimonadetes Phylum.</title>
        <authorList>
            <person name="Debruyn J.M."/>
            <person name="Radosevich M."/>
            <person name="Wommack K.E."/>
            <person name="Polson S.W."/>
            <person name="Hauser L.J."/>
            <person name="Fawaz M.N."/>
            <person name="Korlach J."/>
            <person name="Tsai Y.C."/>
        </authorList>
    </citation>
    <scope>NUCLEOTIDE SEQUENCE [LARGE SCALE GENOMIC DNA]</scope>
    <source>
        <strain evidence="6 7">KBS708</strain>
    </source>
</reference>
<feature type="active site" evidence="4">
    <location>
        <position position="12"/>
    </location>
</feature>
<keyword evidence="1 4" id="KW-0378">Hydrolase</keyword>
<dbReference type="InterPro" id="IPR000673">
    <property type="entry name" value="Sig_transdc_resp-reg_Me-estase"/>
</dbReference>
<evidence type="ECO:0000256" key="4">
    <source>
        <dbReference type="PROSITE-ProRule" id="PRU00050"/>
    </source>
</evidence>
<gene>
    <name evidence="6" type="ORF">J421_2242</name>
</gene>
<dbReference type="PROSITE" id="PS50122">
    <property type="entry name" value="CHEB"/>
    <property type="match status" value="1"/>
</dbReference>
<evidence type="ECO:0000259" key="5">
    <source>
        <dbReference type="PROSITE" id="PS50122"/>
    </source>
</evidence>
<dbReference type="SUPFAM" id="SSF52738">
    <property type="entry name" value="Methylesterase CheB, C-terminal domain"/>
    <property type="match status" value="1"/>
</dbReference>
<dbReference type="eggNOG" id="COG2201">
    <property type="taxonomic scope" value="Bacteria"/>
</dbReference>
<evidence type="ECO:0000256" key="2">
    <source>
        <dbReference type="ARBA" id="ARBA00039140"/>
    </source>
</evidence>
<dbReference type="EMBL" id="CP007128">
    <property type="protein sequence ID" value="AHG89779.1"/>
    <property type="molecule type" value="Genomic_DNA"/>
</dbReference>
<dbReference type="PIRSF" id="PIRSF036461">
    <property type="entry name" value="Chmtx_methlestr"/>
    <property type="match status" value="1"/>
</dbReference>
<sequence>MPIHDLIVVGASAGGVEALATLVAGLPSDLPAAVCVVVHMRPFAESHLADVIDRVAALPAVTAEHGMRLRPGAIHVAVPDHHLLVERDGDAAVLRLTRGPRENRNRPAVDPLFRSAALAFGPRVIGVVLSGALDDGTAGMWTVKDRGGIVVAQDPSDALVPSMPRSVIEEVGADHVAPAGELGPLLGRLAREAAPPAPPPQEQQDELAREVGMALVDETAHLREARYGVPSRFACPDCGGVLWDLSGDGPLRFRCETGHAYSAASLDEGQIEGIEHALWAALRAMEDKAALARRRADRATMLGHPYAAERFVAQEEAAQQHGAALRALLRLDGSARIPPAAATESAD</sequence>
<dbReference type="KEGG" id="gba:J421_2242"/>
<evidence type="ECO:0000313" key="7">
    <source>
        <dbReference type="Proteomes" id="UP000019151"/>
    </source>
</evidence>
<dbReference type="STRING" id="861299.J421_2242"/>
<dbReference type="Pfam" id="PF01339">
    <property type="entry name" value="CheB_methylest"/>
    <property type="match status" value="1"/>
</dbReference>
<dbReference type="EC" id="3.1.1.61" evidence="2"/>
<keyword evidence="4" id="KW-0145">Chemotaxis</keyword>
<dbReference type="PANTHER" id="PTHR42872">
    <property type="entry name" value="PROTEIN-GLUTAMATE METHYLESTERASE/PROTEIN-GLUTAMINE GLUTAMINASE"/>
    <property type="match status" value="1"/>
</dbReference>
<organism evidence="6 7">
    <name type="scientific">Gemmatirosa kalamazoonensis</name>
    <dbReference type="NCBI Taxonomy" id="861299"/>
    <lineage>
        <taxon>Bacteria</taxon>
        <taxon>Pseudomonadati</taxon>
        <taxon>Gemmatimonadota</taxon>
        <taxon>Gemmatimonadia</taxon>
        <taxon>Gemmatimonadales</taxon>
        <taxon>Gemmatimonadaceae</taxon>
        <taxon>Gemmatirosa</taxon>
    </lineage>
</organism>
<feature type="domain" description="CheB-type methylesterase" evidence="5">
    <location>
        <begin position="1"/>
        <end position="183"/>
    </location>
</feature>
<dbReference type="GO" id="GO:0006935">
    <property type="term" value="P:chemotaxis"/>
    <property type="evidence" value="ECO:0007669"/>
    <property type="project" value="UniProtKB-UniRule"/>
</dbReference>
<dbReference type="CDD" id="cd16433">
    <property type="entry name" value="CheB"/>
    <property type="match status" value="1"/>
</dbReference>
<dbReference type="Proteomes" id="UP000019151">
    <property type="component" value="Chromosome"/>
</dbReference>
<dbReference type="GO" id="GO:0000156">
    <property type="term" value="F:phosphorelay response regulator activity"/>
    <property type="evidence" value="ECO:0007669"/>
    <property type="project" value="InterPro"/>
</dbReference>
<dbReference type="InterPro" id="IPR035909">
    <property type="entry name" value="CheB_C"/>
</dbReference>
<accession>W0RFC3</accession>
<dbReference type="PANTHER" id="PTHR42872:SF6">
    <property type="entry name" value="PROTEIN-GLUTAMATE METHYLESTERASE_PROTEIN-GLUTAMINE GLUTAMINASE"/>
    <property type="match status" value="1"/>
</dbReference>
<comment type="catalytic activity">
    <reaction evidence="3">
        <text>[protein]-L-glutamate 5-O-methyl ester + H2O = L-glutamyl-[protein] + methanol + H(+)</text>
        <dbReference type="Rhea" id="RHEA:23236"/>
        <dbReference type="Rhea" id="RHEA-COMP:10208"/>
        <dbReference type="Rhea" id="RHEA-COMP:10311"/>
        <dbReference type="ChEBI" id="CHEBI:15377"/>
        <dbReference type="ChEBI" id="CHEBI:15378"/>
        <dbReference type="ChEBI" id="CHEBI:17790"/>
        <dbReference type="ChEBI" id="CHEBI:29973"/>
        <dbReference type="ChEBI" id="CHEBI:82795"/>
        <dbReference type="EC" id="3.1.1.61"/>
    </reaction>
</comment>
<keyword evidence="7" id="KW-1185">Reference proteome</keyword>
<dbReference type="HOGENOM" id="CLU_000445_51_1_0"/>
<evidence type="ECO:0000256" key="1">
    <source>
        <dbReference type="ARBA" id="ARBA00022801"/>
    </source>
</evidence>
<dbReference type="Gene3D" id="3.40.50.180">
    <property type="entry name" value="Methylesterase CheB, C-terminal domain"/>
    <property type="match status" value="1"/>
</dbReference>